<protein>
    <recommendedName>
        <fullName evidence="9">C2H2-type domain-containing protein</fullName>
    </recommendedName>
</protein>
<comment type="subcellular location">
    <subcellularLocation>
        <location evidence="1">Nucleus</location>
    </subcellularLocation>
</comment>
<dbReference type="EMBL" id="KQ242059">
    <property type="protein sequence ID" value="KNC81194.1"/>
    <property type="molecule type" value="Genomic_DNA"/>
</dbReference>
<keyword evidence="2" id="KW-0479">Metal-binding</keyword>
<evidence type="ECO:0000256" key="6">
    <source>
        <dbReference type="ARBA" id="ARBA00023163"/>
    </source>
</evidence>
<dbReference type="InterPro" id="IPR036236">
    <property type="entry name" value="Znf_C2H2_sf"/>
</dbReference>
<dbReference type="Pfam" id="PF00096">
    <property type="entry name" value="zf-C2H2"/>
    <property type="match status" value="3"/>
</dbReference>
<keyword evidence="5" id="KW-0805">Transcription regulation</keyword>
<dbReference type="eggNOG" id="KOG1721">
    <property type="taxonomic scope" value="Eukaryota"/>
</dbReference>
<dbReference type="FunFam" id="3.30.160.60:FF:000065">
    <property type="entry name" value="B-cell CLL/lymphoma 6, member B"/>
    <property type="match status" value="1"/>
</dbReference>
<sequence>MFAFINPICRIGITILGYICTKDDCTASFCKWSDLLKHTKAAHPTVYQCDFCDKTFKQKKVLKEHLKTHSTGRQEHLCMYPDCGRSYVSSSSLKQHVKSAHSIKKQFVCEVAGCSRQFAWKASLHRHVQKVHKLKGPSPDEQRLKASQSGNMTKIRDGLTIAGAGVSSSGYDSTAGGSTTGVKRLEEKATISLGSDVPAQPRIATNNAHIVSEAEVQRQKDFDAVRAILSVNT</sequence>
<dbReference type="Proteomes" id="UP000054560">
    <property type="component" value="Unassembled WGS sequence"/>
</dbReference>
<evidence type="ECO:0000256" key="1">
    <source>
        <dbReference type="ARBA" id="ARBA00004123"/>
    </source>
</evidence>
<keyword evidence="6" id="KW-0804">Transcription</keyword>
<keyword evidence="4" id="KW-0862">Zinc</keyword>
<evidence type="ECO:0000256" key="7">
    <source>
        <dbReference type="ARBA" id="ARBA00023242"/>
    </source>
</evidence>
<evidence type="ECO:0000313" key="10">
    <source>
        <dbReference type="EMBL" id="KNC81194.1"/>
    </source>
</evidence>
<dbReference type="InterPro" id="IPR051061">
    <property type="entry name" value="Zinc_finger_trans_reg"/>
</dbReference>
<evidence type="ECO:0000256" key="4">
    <source>
        <dbReference type="ARBA" id="ARBA00022833"/>
    </source>
</evidence>
<dbReference type="PROSITE" id="PS00028">
    <property type="entry name" value="ZINC_FINGER_C2H2_1"/>
    <property type="match status" value="3"/>
</dbReference>
<dbReference type="GO" id="GO:0006357">
    <property type="term" value="P:regulation of transcription by RNA polymerase II"/>
    <property type="evidence" value="ECO:0007669"/>
    <property type="project" value="TreeGrafter"/>
</dbReference>
<feature type="domain" description="C2H2-type" evidence="9">
    <location>
        <begin position="18"/>
        <end position="43"/>
    </location>
</feature>
<dbReference type="SUPFAM" id="SSF57667">
    <property type="entry name" value="beta-beta-alpha zinc fingers"/>
    <property type="match status" value="3"/>
</dbReference>
<feature type="domain" description="C2H2-type" evidence="9">
    <location>
        <begin position="107"/>
        <end position="137"/>
    </location>
</feature>
<name>A0A0L0FX32_9EUKA</name>
<dbReference type="RefSeq" id="XP_014155096.1">
    <property type="nucleotide sequence ID" value="XM_014299621.1"/>
</dbReference>
<dbReference type="SMART" id="SM00355">
    <property type="entry name" value="ZnF_C2H2"/>
    <property type="match status" value="4"/>
</dbReference>
<evidence type="ECO:0000256" key="2">
    <source>
        <dbReference type="ARBA" id="ARBA00022723"/>
    </source>
</evidence>
<feature type="domain" description="C2H2-type" evidence="9">
    <location>
        <begin position="76"/>
        <end position="106"/>
    </location>
</feature>
<dbReference type="InterPro" id="IPR013087">
    <property type="entry name" value="Znf_C2H2_type"/>
</dbReference>
<accession>A0A0L0FX32</accession>
<evidence type="ECO:0000259" key="9">
    <source>
        <dbReference type="PROSITE" id="PS50157"/>
    </source>
</evidence>
<dbReference type="GeneID" id="25906981"/>
<proteinExistence type="predicted"/>
<keyword evidence="11" id="KW-1185">Reference proteome</keyword>
<dbReference type="STRING" id="667725.A0A0L0FX32"/>
<gene>
    <name evidence="10" type="ORF">SARC_06477</name>
</gene>
<dbReference type="GO" id="GO:0008270">
    <property type="term" value="F:zinc ion binding"/>
    <property type="evidence" value="ECO:0007669"/>
    <property type="project" value="UniProtKB-KW"/>
</dbReference>
<dbReference type="Gene3D" id="3.30.160.60">
    <property type="entry name" value="Classic Zinc Finger"/>
    <property type="match status" value="3"/>
</dbReference>
<evidence type="ECO:0000256" key="8">
    <source>
        <dbReference type="PROSITE-ProRule" id="PRU00042"/>
    </source>
</evidence>
<evidence type="ECO:0000313" key="11">
    <source>
        <dbReference type="Proteomes" id="UP000054560"/>
    </source>
</evidence>
<evidence type="ECO:0000256" key="3">
    <source>
        <dbReference type="ARBA" id="ARBA00022771"/>
    </source>
</evidence>
<dbReference type="GO" id="GO:0005634">
    <property type="term" value="C:nucleus"/>
    <property type="evidence" value="ECO:0007669"/>
    <property type="project" value="UniProtKB-SubCell"/>
</dbReference>
<organism evidence="10 11">
    <name type="scientific">Sphaeroforma arctica JP610</name>
    <dbReference type="NCBI Taxonomy" id="667725"/>
    <lineage>
        <taxon>Eukaryota</taxon>
        <taxon>Ichthyosporea</taxon>
        <taxon>Ichthyophonida</taxon>
        <taxon>Sphaeroforma</taxon>
    </lineage>
</organism>
<feature type="domain" description="C2H2-type" evidence="9">
    <location>
        <begin position="47"/>
        <end position="74"/>
    </location>
</feature>
<keyword evidence="7" id="KW-0539">Nucleus</keyword>
<dbReference type="OrthoDB" id="2687452at2759"/>
<dbReference type="AlphaFoldDB" id="A0A0L0FX32"/>
<evidence type="ECO:0000256" key="5">
    <source>
        <dbReference type="ARBA" id="ARBA00023015"/>
    </source>
</evidence>
<dbReference type="PANTHER" id="PTHR46179:SF13">
    <property type="entry name" value="C2H2-TYPE DOMAIN-CONTAINING PROTEIN"/>
    <property type="match status" value="1"/>
</dbReference>
<dbReference type="PROSITE" id="PS50157">
    <property type="entry name" value="ZINC_FINGER_C2H2_2"/>
    <property type="match status" value="4"/>
</dbReference>
<dbReference type="PANTHER" id="PTHR46179">
    <property type="entry name" value="ZINC FINGER PROTEIN"/>
    <property type="match status" value="1"/>
</dbReference>
<reference evidence="10 11" key="1">
    <citation type="submission" date="2011-02" db="EMBL/GenBank/DDBJ databases">
        <title>The Genome Sequence of Sphaeroforma arctica JP610.</title>
        <authorList>
            <consortium name="The Broad Institute Genome Sequencing Platform"/>
            <person name="Russ C."/>
            <person name="Cuomo C."/>
            <person name="Young S.K."/>
            <person name="Zeng Q."/>
            <person name="Gargeya S."/>
            <person name="Alvarado L."/>
            <person name="Berlin A."/>
            <person name="Chapman S.B."/>
            <person name="Chen Z."/>
            <person name="Freedman E."/>
            <person name="Gellesch M."/>
            <person name="Goldberg J."/>
            <person name="Griggs A."/>
            <person name="Gujja S."/>
            <person name="Heilman E."/>
            <person name="Heiman D."/>
            <person name="Howarth C."/>
            <person name="Mehta T."/>
            <person name="Neiman D."/>
            <person name="Pearson M."/>
            <person name="Roberts A."/>
            <person name="Saif S."/>
            <person name="Shea T."/>
            <person name="Shenoy N."/>
            <person name="Sisk P."/>
            <person name="Stolte C."/>
            <person name="Sykes S."/>
            <person name="White J."/>
            <person name="Yandava C."/>
            <person name="Burger G."/>
            <person name="Gray M.W."/>
            <person name="Holland P.W.H."/>
            <person name="King N."/>
            <person name="Lang F.B.F."/>
            <person name="Roger A.J."/>
            <person name="Ruiz-Trillo I."/>
            <person name="Haas B."/>
            <person name="Nusbaum C."/>
            <person name="Birren B."/>
        </authorList>
    </citation>
    <scope>NUCLEOTIDE SEQUENCE [LARGE SCALE GENOMIC DNA]</scope>
    <source>
        <strain evidence="10 11">JP610</strain>
    </source>
</reference>
<keyword evidence="3 8" id="KW-0863">Zinc-finger</keyword>